<accession>A0A4Y2Q649</accession>
<evidence type="ECO:0000313" key="2">
    <source>
        <dbReference type="Proteomes" id="UP000499080"/>
    </source>
</evidence>
<keyword evidence="2" id="KW-1185">Reference proteome</keyword>
<dbReference type="OrthoDB" id="6569747at2759"/>
<organism evidence="1 2">
    <name type="scientific">Araneus ventricosus</name>
    <name type="common">Orbweaver spider</name>
    <name type="synonym">Epeira ventricosa</name>
    <dbReference type="NCBI Taxonomy" id="182803"/>
    <lineage>
        <taxon>Eukaryota</taxon>
        <taxon>Metazoa</taxon>
        <taxon>Ecdysozoa</taxon>
        <taxon>Arthropoda</taxon>
        <taxon>Chelicerata</taxon>
        <taxon>Arachnida</taxon>
        <taxon>Araneae</taxon>
        <taxon>Araneomorphae</taxon>
        <taxon>Entelegynae</taxon>
        <taxon>Araneoidea</taxon>
        <taxon>Araneidae</taxon>
        <taxon>Araneus</taxon>
    </lineage>
</organism>
<gene>
    <name evidence="1" type="ORF">AVEN_68337_1</name>
</gene>
<dbReference type="AlphaFoldDB" id="A0A4Y2Q649"/>
<evidence type="ECO:0000313" key="1">
    <source>
        <dbReference type="EMBL" id="GBN58370.1"/>
    </source>
</evidence>
<protein>
    <submittedName>
        <fullName evidence="1">Uncharacterized protein</fullName>
    </submittedName>
</protein>
<dbReference type="Proteomes" id="UP000499080">
    <property type="component" value="Unassembled WGS sequence"/>
</dbReference>
<reference evidence="1 2" key="1">
    <citation type="journal article" date="2019" name="Sci. Rep.">
        <title>Orb-weaving spider Araneus ventricosus genome elucidates the spidroin gene catalogue.</title>
        <authorList>
            <person name="Kono N."/>
            <person name="Nakamura H."/>
            <person name="Ohtoshi R."/>
            <person name="Moran D.A.P."/>
            <person name="Shinohara A."/>
            <person name="Yoshida Y."/>
            <person name="Fujiwara M."/>
            <person name="Mori M."/>
            <person name="Tomita M."/>
            <person name="Arakawa K."/>
        </authorList>
    </citation>
    <scope>NUCLEOTIDE SEQUENCE [LARGE SCALE GENOMIC DNA]</scope>
</reference>
<sequence>MWVYVKDFVYQMPCAYLLELKQIITAVIQSITPQMFANTWRVIEHRLSIYAQPRAAFTKANNKVEELIALEDADISQLNVLKVDRLEIKHASILELLSEKEFEAEFDVVKDFRDKAIRIEIKARRIINHQQHNVSTILHSTHSDSAIFNSAENAVIEKRRFKLPKLELRKFDGDVKEWLYFWSQFEKNPR</sequence>
<comment type="caution">
    <text evidence="1">The sequence shown here is derived from an EMBL/GenBank/DDBJ whole genome shotgun (WGS) entry which is preliminary data.</text>
</comment>
<name>A0A4Y2Q649_ARAVE</name>
<proteinExistence type="predicted"/>
<dbReference type="EMBL" id="BGPR01136662">
    <property type="protein sequence ID" value="GBN58370.1"/>
    <property type="molecule type" value="Genomic_DNA"/>
</dbReference>